<reference evidence="1 2" key="1">
    <citation type="submission" date="2024-09" db="EMBL/GenBank/DDBJ databases">
        <authorList>
            <person name="Sun Q."/>
            <person name="Mori K."/>
        </authorList>
    </citation>
    <scope>NUCLEOTIDE SEQUENCE [LARGE SCALE GENOMIC DNA]</scope>
    <source>
        <strain evidence="1 2">CCM 4839</strain>
    </source>
</reference>
<dbReference type="InterPro" id="IPR008928">
    <property type="entry name" value="6-hairpin_glycosidase_sf"/>
</dbReference>
<protein>
    <submittedName>
        <fullName evidence="1">Uncharacterized protein</fullName>
    </submittedName>
</protein>
<dbReference type="RefSeq" id="WP_204819232.1">
    <property type="nucleotide sequence ID" value="NZ_JANHOF010000003.1"/>
</dbReference>
<accession>A0ABV6J688</accession>
<dbReference type="Proteomes" id="UP001589818">
    <property type="component" value="Unassembled WGS sequence"/>
</dbReference>
<sequence>MTIKYPNKVNVNTTNLALAIAQGCHPMQQQFDPQHNRLPYFGNIMSGPEPGNSHFTNYSISHVPGRWLNALLNAEEVLGLTLNETVIEELACCTYKAFSHPMNMPQFVDVDTSQPIPTSDLHNLREATHALYALIKYRNDEQALDIAKRFIHTVSAYFNFSNGEWEEARFHEDTGGSTTFTCGQLRTFPISFGRFIGPLVKLYKACGLEDALVLAIRLKDYAFEHVINEQGDYDVRIFGEHTHSTTAMISSLAQLGEVLGDRSILDRVAAFMENGLRQIALEFGWCIENYHRKDHWGEINNTSDIMETCLILGKAGYANYFQQAERILRAHFLPAQLLDTCFIPEWDCPDQDYRHKLASRSKGAFGFPCPYGHEYEKDYVISFNWDIVGGGVGGLCEAYRDKVIKRHGLISINLHFDHQDEDIEVTSPYTHQDVMGILVKRKHPIRLRLSDWMNEANMTLTVHNNAKALNIFSEGWLYLYGLEEGDRIEIQFDMQLETKHYTFREDTFSFQWRGDAVAAASNFGRRLCYFDDIADVAQG</sequence>
<dbReference type="PROSITE" id="PS51257">
    <property type="entry name" value="PROKAR_LIPOPROTEIN"/>
    <property type="match status" value="1"/>
</dbReference>
<organism evidence="1 2">
    <name type="scientific">Paenibacillus mendelii</name>
    <dbReference type="NCBI Taxonomy" id="206163"/>
    <lineage>
        <taxon>Bacteria</taxon>
        <taxon>Bacillati</taxon>
        <taxon>Bacillota</taxon>
        <taxon>Bacilli</taxon>
        <taxon>Bacillales</taxon>
        <taxon>Paenibacillaceae</taxon>
        <taxon>Paenibacillus</taxon>
    </lineage>
</organism>
<dbReference type="EMBL" id="JBHLVF010000006">
    <property type="protein sequence ID" value="MFC0390343.1"/>
    <property type="molecule type" value="Genomic_DNA"/>
</dbReference>
<keyword evidence="2" id="KW-1185">Reference proteome</keyword>
<name>A0ABV6J688_9BACL</name>
<evidence type="ECO:0000313" key="2">
    <source>
        <dbReference type="Proteomes" id="UP001589818"/>
    </source>
</evidence>
<gene>
    <name evidence="1" type="ORF">ACFFJ8_03020</name>
</gene>
<dbReference type="SUPFAM" id="SSF48208">
    <property type="entry name" value="Six-hairpin glycosidases"/>
    <property type="match status" value="1"/>
</dbReference>
<comment type="caution">
    <text evidence="1">The sequence shown here is derived from an EMBL/GenBank/DDBJ whole genome shotgun (WGS) entry which is preliminary data.</text>
</comment>
<evidence type="ECO:0000313" key="1">
    <source>
        <dbReference type="EMBL" id="MFC0390343.1"/>
    </source>
</evidence>
<proteinExistence type="predicted"/>